<accession>A0A7L5DYI6</accession>
<keyword evidence="7" id="KW-0690">Ribosome biogenesis</keyword>
<dbReference type="KEGG" id="mrob:HH214_09900"/>
<keyword evidence="4 7" id="KW-0255">Endonuclease</keyword>
<feature type="binding site" evidence="7">
    <location>
        <position position="119"/>
    </location>
    <ligand>
        <name>Zn(2+)</name>
        <dbReference type="ChEBI" id="CHEBI:29105"/>
        <note>catalytic</note>
    </ligand>
</feature>
<dbReference type="NCBIfam" id="TIGR00043">
    <property type="entry name" value="rRNA maturation RNase YbeY"/>
    <property type="match status" value="1"/>
</dbReference>
<feature type="binding site" evidence="7">
    <location>
        <position position="109"/>
    </location>
    <ligand>
        <name>Zn(2+)</name>
        <dbReference type="ChEBI" id="CHEBI:29105"/>
        <note>catalytic</note>
    </ligand>
</feature>
<evidence type="ECO:0000256" key="7">
    <source>
        <dbReference type="HAMAP-Rule" id="MF_00009"/>
    </source>
</evidence>
<dbReference type="Gene3D" id="3.40.390.30">
    <property type="entry name" value="Metalloproteases ('zincins'), catalytic domain"/>
    <property type="match status" value="1"/>
</dbReference>
<evidence type="ECO:0000256" key="4">
    <source>
        <dbReference type="ARBA" id="ARBA00022759"/>
    </source>
</evidence>
<keyword evidence="3 7" id="KW-0479">Metal-binding</keyword>
<evidence type="ECO:0000256" key="6">
    <source>
        <dbReference type="ARBA" id="ARBA00022833"/>
    </source>
</evidence>
<gene>
    <name evidence="7 8" type="primary">ybeY</name>
    <name evidence="8" type="ORF">HH214_09900</name>
</gene>
<dbReference type="GO" id="GO:0006364">
    <property type="term" value="P:rRNA processing"/>
    <property type="evidence" value="ECO:0007669"/>
    <property type="project" value="UniProtKB-UniRule"/>
</dbReference>
<sequence length="141" mass="16233">MAAVHFFAEDTSYKLKNKNNLKRWIKDTIQAEGFKLGELNYILCSDAYLLNINQQYLDHDTYTDIVTFDNSDTAGEINGDIFISVERTQENALKFEVSPETELHRVIIHGALHLLGYKDKSAAHKKQMTAKEDEYLARKSF</sequence>
<dbReference type="AlphaFoldDB" id="A0A7L5DYI6"/>
<keyword evidence="7" id="KW-0698">rRNA processing</keyword>
<proteinExistence type="inferred from homology"/>
<dbReference type="PANTHER" id="PTHR46986:SF1">
    <property type="entry name" value="ENDORIBONUCLEASE YBEY, CHLOROPLASTIC"/>
    <property type="match status" value="1"/>
</dbReference>
<dbReference type="GO" id="GO:0004222">
    <property type="term" value="F:metalloendopeptidase activity"/>
    <property type="evidence" value="ECO:0007669"/>
    <property type="project" value="InterPro"/>
</dbReference>
<evidence type="ECO:0000313" key="8">
    <source>
        <dbReference type="EMBL" id="QJD96160.1"/>
    </source>
</evidence>
<organism evidence="8 9">
    <name type="scientific">Mucilaginibacter robiniae</name>
    <dbReference type="NCBI Taxonomy" id="2728022"/>
    <lineage>
        <taxon>Bacteria</taxon>
        <taxon>Pseudomonadati</taxon>
        <taxon>Bacteroidota</taxon>
        <taxon>Sphingobacteriia</taxon>
        <taxon>Sphingobacteriales</taxon>
        <taxon>Sphingobacteriaceae</taxon>
        <taxon>Mucilaginibacter</taxon>
    </lineage>
</organism>
<dbReference type="Proteomes" id="UP000503278">
    <property type="component" value="Chromosome"/>
</dbReference>
<protein>
    <recommendedName>
        <fullName evidence="7">Endoribonuclease YbeY</fullName>
        <ecNumber evidence="7">3.1.-.-</ecNumber>
    </recommendedName>
</protein>
<evidence type="ECO:0000256" key="5">
    <source>
        <dbReference type="ARBA" id="ARBA00022801"/>
    </source>
</evidence>
<comment type="cofactor">
    <cofactor evidence="7">
        <name>Zn(2+)</name>
        <dbReference type="ChEBI" id="CHEBI:29105"/>
    </cofactor>
    <text evidence="7">Binds 1 zinc ion.</text>
</comment>
<dbReference type="PROSITE" id="PS01306">
    <property type="entry name" value="UPF0054"/>
    <property type="match status" value="1"/>
</dbReference>
<dbReference type="InterPro" id="IPR002036">
    <property type="entry name" value="YbeY"/>
</dbReference>
<dbReference type="InterPro" id="IPR023091">
    <property type="entry name" value="MetalPrtase_cat_dom_sf_prd"/>
</dbReference>
<dbReference type="InterPro" id="IPR020549">
    <property type="entry name" value="YbeY_CS"/>
</dbReference>
<name>A0A7L5DYI6_9SPHI</name>
<dbReference type="HAMAP" id="MF_00009">
    <property type="entry name" value="Endoribonucl_YbeY"/>
    <property type="match status" value="1"/>
</dbReference>
<dbReference type="RefSeq" id="WP_169607291.1">
    <property type="nucleotide sequence ID" value="NZ_CP051682.1"/>
</dbReference>
<keyword evidence="6 7" id="KW-0862">Zinc</keyword>
<feature type="binding site" evidence="7">
    <location>
        <position position="113"/>
    </location>
    <ligand>
        <name>Zn(2+)</name>
        <dbReference type="ChEBI" id="CHEBI:29105"/>
        <note>catalytic</note>
    </ligand>
</feature>
<keyword evidence="7" id="KW-0963">Cytoplasm</keyword>
<comment type="subcellular location">
    <subcellularLocation>
        <location evidence="7">Cytoplasm</location>
    </subcellularLocation>
</comment>
<dbReference type="PANTHER" id="PTHR46986">
    <property type="entry name" value="ENDORIBONUCLEASE YBEY, CHLOROPLASTIC"/>
    <property type="match status" value="1"/>
</dbReference>
<dbReference type="GO" id="GO:0005737">
    <property type="term" value="C:cytoplasm"/>
    <property type="evidence" value="ECO:0007669"/>
    <property type="project" value="UniProtKB-SubCell"/>
</dbReference>
<dbReference type="SUPFAM" id="SSF55486">
    <property type="entry name" value="Metalloproteases ('zincins'), catalytic domain"/>
    <property type="match status" value="1"/>
</dbReference>
<evidence type="ECO:0000256" key="3">
    <source>
        <dbReference type="ARBA" id="ARBA00022723"/>
    </source>
</evidence>
<keyword evidence="9" id="KW-1185">Reference proteome</keyword>
<comment type="similarity">
    <text evidence="1 7">Belongs to the endoribonuclease YbeY family.</text>
</comment>
<keyword evidence="5 7" id="KW-0378">Hydrolase</keyword>
<dbReference type="Pfam" id="PF02130">
    <property type="entry name" value="YbeY"/>
    <property type="match status" value="1"/>
</dbReference>
<evidence type="ECO:0000256" key="1">
    <source>
        <dbReference type="ARBA" id="ARBA00010875"/>
    </source>
</evidence>
<comment type="function">
    <text evidence="7">Single strand-specific metallo-endoribonuclease involved in late-stage 70S ribosome quality control and in maturation of the 3' terminus of the 16S rRNA.</text>
</comment>
<keyword evidence="2 7" id="KW-0540">Nuclease</keyword>
<evidence type="ECO:0000313" key="9">
    <source>
        <dbReference type="Proteomes" id="UP000503278"/>
    </source>
</evidence>
<evidence type="ECO:0000256" key="2">
    <source>
        <dbReference type="ARBA" id="ARBA00022722"/>
    </source>
</evidence>
<reference evidence="8 9" key="1">
    <citation type="submission" date="2020-04" db="EMBL/GenBank/DDBJ databases">
        <title>Genome sequencing of novel species.</title>
        <authorList>
            <person name="Heo J."/>
            <person name="Kim S.-J."/>
            <person name="Kim J.-S."/>
            <person name="Hong S.-B."/>
            <person name="Kwon S.-W."/>
        </authorList>
    </citation>
    <scope>NUCLEOTIDE SEQUENCE [LARGE SCALE GENOMIC DNA]</scope>
    <source>
        <strain evidence="8 9">F39-2</strain>
    </source>
</reference>
<dbReference type="EC" id="3.1.-.-" evidence="7"/>
<dbReference type="GO" id="GO:0008270">
    <property type="term" value="F:zinc ion binding"/>
    <property type="evidence" value="ECO:0007669"/>
    <property type="project" value="UniProtKB-UniRule"/>
</dbReference>
<dbReference type="EMBL" id="CP051682">
    <property type="protein sequence ID" value="QJD96160.1"/>
    <property type="molecule type" value="Genomic_DNA"/>
</dbReference>
<dbReference type="GO" id="GO:0004521">
    <property type="term" value="F:RNA endonuclease activity"/>
    <property type="evidence" value="ECO:0007669"/>
    <property type="project" value="UniProtKB-UniRule"/>
</dbReference>